<dbReference type="EMBL" id="CP070619">
    <property type="protein sequence ID" value="QSE93711.1"/>
    <property type="molecule type" value="Genomic_DNA"/>
</dbReference>
<reference evidence="12 13" key="1">
    <citation type="journal article" date="2021" name="Microbiol. Resour. Announc.">
        <title>Complete Genome Sequences of Two Rhodococcus sp. Strains with Large and Linear Chromosomes, Isolated from Apple Rhizosphere.</title>
        <authorList>
            <person name="Benning S."/>
            <person name="Brugnone N."/>
            <person name="Siani R."/>
            <person name="Kublik S."/>
            <person name="Schloter M."/>
            <person name="Rad V."/>
        </authorList>
    </citation>
    <scope>NUCLEOTIDE SEQUENCE [LARGE SCALE GENOMIC DNA]</scope>
    <source>
        <strain evidence="12 13">R79</strain>
    </source>
</reference>
<evidence type="ECO:0000256" key="5">
    <source>
        <dbReference type="ARBA" id="ARBA00012458"/>
    </source>
</evidence>
<evidence type="ECO:0000259" key="11">
    <source>
        <dbReference type="PROSITE" id="PS50972"/>
    </source>
</evidence>
<gene>
    <name evidence="12" type="primary">folP</name>
    <name evidence="12" type="ORF">JWS13_36495</name>
</gene>
<evidence type="ECO:0000256" key="6">
    <source>
        <dbReference type="ARBA" id="ARBA00022679"/>
    </source>
</evidence>
<dbReference type="Gene3D" id="3.20.20.20">
    <property type="entry name" value="Dihydropteroate synthase-like"/>
    <property type="match status" value="1"/>
</dbReference>
<evidence type="ECO:0000256" key="3">
    <source>
        <dbReference type="ARBA" id="ARBA00004763"/>
    </source>
</evidence>
<dbReference type="SUPFAM" id="SSF51717">
    <property type="entry name" value="Dihydropteroate synthetase-like"/>
    <property type="match status" value="1"/>
</dbReference>
<feature type="domain" description="Pterin-binding" evidence="11">
    <location>
        <begin position="27"/>
        <end position="279"/>
    </location>
</feature>
<dbReference type="EC" id="2.5.1.15" evidence="5 10"/>
<dbReference type="NCBIfam" id="TIGR01496">
    <property type="entry name" value="DHPS"/>
    <property type="match status" value="1"/>
</dbReference>
<dbReference type="InterPro" id="IPR011005">
    <property type="entry name" value="Dihydropteroate_synth-like_sf"/>
</dbReference>
<sequence>MPPRSILHAPPTAGAERLLGALARDIPLVCGIVNATPDSFSDGGRYRDPARAVDHGLSLVAEGADLLDVGGESTRPGSTPPSVSDEVERVVPVVQALARHTSVPISVDTSRPEVMREAVAAGASMINDVRALRLPGALQAAADLHVPVCLMHMLGDPATMQVAPRYRDVVHEVRGFLVARLQACLEAGIPSEHILLDPGFGFGKTLTHNLQLLTELRQIADLGLPVMAGLSRKGMLGAITGRDVDHRQAASVAAALIAAQNGAAILRVHDVAATVDALSVYRALVYRGPATSSHVPNRDSAL</sequence>
<comment type="function">
    <text evidence="10">Catalyzes the condensation of para-aminobenzoate (pABA) with 6-hydroxymethyl-7,8-dihydropterin diphosphate (DHPt-PP) to form 7,8-dihydropteroate (H2Pte), the immediate precursor of folate derivatives.</text>
</comment>
<dbReference type="PROSITE" id="PS50972">
    <property type="entry name" value="PTERIN_BINDING"/>
    <property type="match status" value="1"/>
</dbReference>
<dbReference type="PANTHER" id="PTHR20941">
    <property type="entry name" value="FOLATE SYNTHESIS PROTEINS"/>
    <property type="match status" value="1"/>
</dbReference>
<evidence type="ECO:0000256" key="1">
    <source>
        <dbReference type="ARBA" id="ARBA00000012"/>
    </source>
</evidence>
<dbReference type="Proteomes" id="UP000662986">
    <property type="component" value="Chromosome"/>
</dbReference>
<dbReference type="CDD" id="cd00739">
    <property type="entry name" value="DHPS"/>
    <property type="match status" value="1"/>
</dbReference>
<evidence type="ECO:0000256" key="8">
    <source>
        <dbReference type="ARBA" id="ARBA00022842"/>
    </source>
</evidence>
<evidence type="ECO:0000256" key="9">
    <source>
        <dbReference type="ARBA" id="ARBA00022909"/>
    </source>
</evidence>
<keyword evidence="6 10" id="KW-0808">Transferase</keyword>
<evidence type="ECO:0000256" key="2">
    <source>
        <dbReference type="ARBA" id="ARBA00001946"/>
    </source>
</evidence>
<comment type="similarity">
    <text evidence="4 10">Belongs to the DHPS family.</text>
</comment>
<evidence type="ECO:0000256" key="7">
    <source>
        <dbReference type="ARBA" id="ARBA00022723"/>
    </source>
</evidence>
<name>A0A974ZX47_9NOCA</name>
<keyword evidence="9 10" id="KW-0289">Folate biosynthesis</keyword>
<dbReference type="PROSITE" id="PS00793">
    <property type="entry name" value="DHPS_2"/>
    <property type="match status" value="1"/>
</dbReference>
<reference evidence="12 13" key="2">
    <citation type="journal article" date="2022" name="Arch. Microbiol.">
        <title>Rhodococcus pseudokoreensis sp. nov. isolated from the rhizosphere of young M26 apple rootstocks.</title>
        <authorList>
            <person name="Kampfer P."/>
            <person name="Glaeser S.P."/>
            <person name="Blom J."/>
            <person name="Wolf J."/>
            <person name="Benning S."/>
            <person name="Schloter M."/>
            <person name="Neumann-Schaal M."/>
        </authorList>
    </citation>
    <scope>NUCLEOTIDE SEQUENCE [LARGE SCALE GENOMIC DNA]</scope>
    <source>
        <strain evidence="12 13">R79</strain>
    </source>
</reference>
<dbReference type="GO" id="GO:0004156">
    <property type="term" value="F:dihydropteroate synthase activity"/>
    <property type="evidence" value="ECO:0007669"/>
    <property type="project" value="UniProtKB-EC"/>
</dbReference>
<organism evidence="12 13">
    <name type="scientific">Rhodococcus pseudokoreensis</name>
    <dbReference type="NCBI Taxonomy" id="2811421"/>
    <lineage>
        <taxon>Bacteria</taxon>
        <taxon>Bacillati</taxon>
        <taxon>Actinomycetota</taxon>
        <taxon>Actinomycetes</taxon>
        <taxon>Mycobacteriales</taxon>
        <taxon>Nocardiaceae</taxon>
        <taxon>Rhodococcus</taxon>
    </lineage>
</organism>
<dbReference type="RefSeq" id="WP_206010199.1">
    <property type="nucleotide sequence ID" value="NZ_CP070619.1"/>
</dbReference>
<dbReference type="InterPro" id="IPR006390">
    <property type="entry name" value="DHP_synth_dom"/>
</dbReference>
<dbReference type="InterPro" id="IPR000489">
    <property type="entry name" value="Pterin-binding_dom"/>
</dbReference>
<keyword evidence="7 10" id="KW-0479">Metal-binding</keyword>
<accession>A0A974ZX47</accession>
<dbReference type="PANTHER" id="PTHR20941:SF1">
    <property type="entry name" value="FOLIC ACID SYNTHESIS PROTEIN FOL1"/>
    <property type="match status" value="1"/>
</dbReference>
<evidence type="ECO:0000313" key="12">
    <source>
        <dbReference type="EMBL" id="QSE93711.1"/>
    </source>
</evidence>
<comment type="pathway">
    <text evidence="3 10">Cofactor biosynthesis; tetrahydrofolate biosynthesis; 7,8-dihydrofolate from 2-amino-4-hydroxy-6-hydroxymethyl-7,8-dihydropteridine diphosphate and 4-aminobenzoate: step 1/2.</text>
</comment>
<comment type="catalytic activity">
    <reaction evidence="1">
        <text>(7,8-dihydropterin-6-yl)methyl diphosphate + 4-aminobenzoate = 7,8-dihydropteroate + diphosphate</text>
        <dbReference type="Rhea" id="RHEA:19949"/>
        <dbReference type="ChEBI" id="CHEBI:17836"/>
        <dbReference type="ChEBI" id="CHEBI:17839"/>
        <dbReference type="ChEBI" id="CHEBI:33019"/>
        <dbReference type="ChEBI" id="CHEBI:72950"/>
        <dbReference type="EC" id="2.5.1.15"/>
    </reaction>
</comment>
<proteinExistence type="inferred from homology"/>
<comment type="cofactor">
    <cofactor evidence="2 10">
        <name>Mg(2+)</name>
        <dbReference type="ChEBI" id="CHEBI:18420"/>
    </cofactor>
</comment>
<dbReference type="PROSITE" id="PS00792">
    <property type="entry name" value="DHPS_1"/>
    <property type="match status" value="1"/>
</dbReference>
<keyword evidence="8 10" id="KW-0460">Magnesium</keyword>
<evidence type="ECO:0000256" key="10">
    <source>
        <dbReference type="RuleBase" id="RU361205"/>
    </source>
</evidence>
<keyword evidence="13" id="KW-1185">Reference proteome</keyword>
<dbReference type="Pfam" id="PF00809">
    <property type="entry name" value="Pterin_bind"/>
    <property type="match status" value="1"/>
</dbReference>
<evidence type="ECO:0000256" key="4">
    <source>
        <dbReference type="ARBA" id="ARBA00009503"/>
    </source>
</evidence>
<protein>
    <recommendedName>
        <fullName evidence="5 10">Dihydropteroate synthase</fullName>
        <shortName evidence="10">DHPS</shortName>
        <ecNumber evidence="5 10">2.5.1.15</ecNumber>
    </recommendedName>
    <alternativeName>
        <fullName evidence="10">Dihydropteroate pyrophosphorylase</fullName>
    </alternativeName>
</protein>
<dbReference type="InterPro" id="IPR045031">
    <property type="entry name" value="DHP_synth-like"/>
</dbReference>
<evidence type="ECO:0000313" key="13">
    <source>
        <dbReference type="Proteomes" id="UP000662986"/>
    </source>
</evidence>